<organism evidence="2 3">
    <name type="scientific">Cohnella abietis</name>
    <dbReference type="NCBI Taxonomy" id="2507935"/>
    <lineage>
        <taxon>Bacteria</taxon>
        <taxon>Bacillati</taxon>
        <taxon>Bacillota</taxon>
        <taxon>Bacilli</taxon>
        <taxon>Bacillales</taxon>
        <taxon>Paenibacillaceae</taxon>
        <taxon>Cohnella</taxon>
    </lineage>
</organism>
<dbReference type="EMBL" id="AP019400">
    <property type="protein sequence ID" value="BBI35823.1"/>
    <property type="molecule type" value="Genomic_DNA"/>
</dbReference>
<dbReference type="InterPro" id="IPR022770">
    <property type="entry name" value="IucA/IucC-like_C"/>
</dbReference>
<accession>A0A3T1DCJ4</accession>
<dbReference type="GO" id="GO:0051537">
    <property type="term" value="F:2 iron, 2 sulfur cluster binding"/>
    <property type="evidence" value="ECO:0007669"/>
    <property type="project" value="InterPro"/>
</dbReference>
<dbReference type="OrthoDB" id="5870636at2"/>
<name>A0A3T1DCJ4_9BACL</name>
<evidence type="ECO:0000313" key="2">
    <source>
        <dbReference type="EMBL" id="BBI35823.1"/>
    </source>
</evidence>
<dbReference type="AlphaFoldDB" id="A0A3T1DCJ4"/>
<dbReference type="GO" id="GO:0003824">
    <property type="term" value="F:catalytic activity"/>
    <property type="evidence" value="ECO:0007669"/>
    <property type="project" value="UniProtKB-ARBA"/>
</dbReference>
<dbReference type="Proteomes" id="UP000289856">
    <property type="component" value="Chromosome"/>
</dbReference>
<proteinExistence type="predicted"/>
<dbReference type="Pfam" id="PF06276">
    <property type="entry name" value="FhuF"/>
    <property type="match status" value="1"/>
</dbReference>
<evidence type="ECO:0000259" key="1">
    <source>
        <dbReference type="Pfam" id="PF06276"/>
    </source>
</evidence>
<dbReference type="KEGG" id="cohn:KCTCHS21_52220"/>
<sequence length="261" mass="29810">MPFEYTPEEIDELVKDHRLALAPSADRWYSIPTTDLLDKDKSLAYLDKVASIFEATSNVANASLFAKRYSFLIISSSLFAMSRYDKSLDYSIGNCHVESHHQGQAWLPKVRLTDWQVTRPEERGRNEWRDQVIRNVFADNLSKAWRALSKSASISISVLWENTAIYVYWLYENKFLEGANAELKAQVQADYDYLRSAAPGHLFGEAKNPIAKFDSPKVLTSASNEPIRIRKTCCYYYQASDEPNDYCPTCPKLKHEAVSIG</sequence>
<evidence type="ECO:0000313" key="3">
    <source>
        <dbReference type="Proteomes" id="UP000289856"/>
    </source>
</evidence>
<feature type="domain" description="Aerobactin siderophore biosynthesis IucA/IucC-like C-terminal" evidence="1">
    <location>
        <begin position="63"/>
        <end position="173"/>
    </location>
</feature>
<reference evidence="2 3" key="1">
    <citation type="submission" date="2019-01" db="EMBL/GenBank/DDBJ databases">
        <title>Complete genome sequence of Cohnella hallensis HS21 isolated from Korean fir (Abies koreana) rhizospheric soil.</title>
        <authorList>
            <person name="Jiang L."/>
            <person name="Kang S.W."/>
            <person name="Kim S."/>
            <person name="Jung J."/>
            <person name="Kim C.Y."/>
            <person name="Kim D.H."/>
            <person name="Kim S.W."/>
            <person name="Lee J."/>
        </authorList>
    </citation>
    <scope>NUCLEOTIDE SEQUENCE [LARGE SCALE GENOMIC DNA]</scope>
    <source>
        <strain evidence="2 3">HS21</strain>
    </source>
</reference>
<keyword evidence="3" id="KW-1185">Reference proteome</keyword>
<dbReference type="RefSeq" id="WP_130614820.1">
    <property type="nucleotide sequence ID" value="NZ_AP019400.1"/>
</dbReference>
<gene>
    <name evidence="2" type="ORF">KCTCHS21_52220</name>
</gene>
<protein>
    <recommendedName>
        <fullName evidence="1">Aerobactin siderophore biosynthesis IucA/IucC-like C-terminal domain-containing protein</fullName>
    </recommendedName>
</protein>